<name>A0A485KVF9_9STRA</name>
<sequence>MPKQSCADVAAAFTSVLPPIMPVAARKSSQKAIEDGHRGSGFRRRRNSVVMDAQASTRWRSIAEAERQDEPKDMKDEVEFLKQVLTEDPSTRTDADILFQCLYSSN</sequence>
<proteinExistence type="predicted"/>
<feature type="region of interest" description="Disordered" evidence="1">
    <location>
        <begin position="27"/>
        <end position="74"/>
    </location>
</feature>
<reference evidence="3 4" key="1">
    <citation type="submission" date="2019-03" db="EMBL/GenBank/DDBJ databases">
        <authorList>
            <person name="Gaulin E."/>
            <person name="Dumas B."/>
        </authorList>
    </citation>
    <scope>NUCLEOTIDE SEQUENCE [LARGE SCALE GENOMIC DNA]</scope>
    <source>
        <strain evidence="3">CBS 568.67</strain>
    </source>
</reference>
<gene>
    <name evidence="3" type="primary">Aste57867_12089</name>
    <name evidence="2" type="ORF">As57867_012044</name>
    <name evidence="3" type="ORF">ASTE57867_12089</name>
</gene>
<organism evidence="3 4">
    <name type="scientific">Aphanomyces stellatus</name>
    <dbReference type="NCBI Taxonomy" id="120398"/>
    <lineage>
        <taxon>Eukaryota</taxon>
        <taxon>Sar</taxon>
        <taxon>Stramenopiles</taxon>
        <taxon>Oomycota</taxon>
        <taxon>Saprolegniomycetes</taxon>
        <taxon>Saprolegniales</taxon>
        <taxon>Verrucalvaceae</taxon>
        <taxon>Aphanomyces</taxon>
    </lineage>
</organism>
<dbReference type="AlphaFoldDB" id="A0A485KVF9"/>
<keyword evidence="4" id="KW-1185">Reference proteome</keyword>
<evidence type="ECO:0000256" key="1">
    <source>
        <dbReference type="SAM" id="MobiDB-lite"/>
    </source>
</evidence>
<dbReference type="Proteomes" id="UP000332933">
    <property type="component" value="Unassembled WGS sequence"/>
</dbReference>
<evidence type="ECO:0000313" key="2">
    <source>
        <dbReference type="EMBL" id="KAF0697202.1"/>
    </source>
</evidence>
<reference evidence="2" key="2">
    <citation type="submission" date="2019-06" db="EMBL/GenBank/DDBJ databases">
        <title>Genomics analysis of Aphanomyces spp. identifies a new class of oomycete effector associated with host adaptation.</title>
        <authorList>
            <person name="Gaulin E."/>
        </authorList>
    </citation>
    <scope>NUCLEOTIDE SEQUENCE</scope>
    <source>
        <strain evidence="2">CBS 578.67</strain>
    </source>
</reference>
<evidence type="ECO:0000313" key="4">
    <source>
        <dbReference type="Proteomes" id="UP000332933"/>
    </source>
</evidence>
<protein>
    <submittedName>
        <fullName evidence="3">Aste57867_12089 protein</fullName>
    </submittedName>
</protein>
<dbReference type="EMBL" id="VJMH01005339">
    <property type="protein sequence ID" value="KAF0697202.1"/>
    <property type="molecule type" value="Genomic_DNA"/>
</dbReference>
<feature type="compositionally biased region" description="Basic and acidic residues" evidence="1">
    <location>
        <begin position="61"/>
        <end position="74"/>
    </location>
</feature>
<evidence type="ECO:0000313" key="3">
    <source>
        <dbReference type="EMBL" id="VFT88944.1"/>
    </source>
</evidence>
<accession>A0A485KVF9</accession>
<dbReference type="EMBL" id="CAADRA010005360">
    <property type="protein sequence ID" value="VFT88944.1"/>
    <property type="molecule type" value="Genomic_DNA"/>
</dbReference>